<dbReference type="Proteomes" id="UP000252015">
    <property type="component" value="Unassembled WGS sequence"/>
</dbReference>
<evidence type="ECO:0000313" key="3">
    <source>
        <dbReference type="Proteomes" id="UP000252015"/>
    </source>
</evidence>
<organism evidence="2 3">
    <name type="scientific">Mycobacterium shimoidei</name>
    <dbReference type="NCBI Taxonomy" id="29313"/>
    <lineage>
        <taxon>Bacteria</taxon>
        <taxon>Bacillati</taxon>
        <taxon>Actinomycetota</taxon>
        <taxon>Actinomycetes</taxon>
        <taxon>Mycobacteriales</taxon>
        <taxon>Mycobacteriaceae</taxon>
        <taxon>Mycobacterium</taxon>
    </lineage>
</organism>
<gene>
    <name evidence="1" type="ORF">MSP7336_02334</name>
    <name evidence="2" type="ORF">MSP7336_02907</name>
</gene>
<proteinExistence type="predicted"/>
<evidence type="ECO:0000313" key="1">
    <source>
        <dbReference type="EMBL" id="SRX94086.1"/>
    </source>
</evidence>
<dbReference type="AlphaFoldDB" id="A0A375Z0I1"/>
<sequence>MQQSAVARAFEETAQKALSKRYHCGMAKKKKDDVTEVTDVTDFIEETFKFSEEDNVLFRGQRQTSWDLKPSLARIKIRNPADTPESVEQALMGGFIGNTCLM</sequence>
<accession>A0A375Z0I1</accession>
<dbReference type="EMBL" id="UEGW01000001">
    <property type="protein sequence ID" value="SRX94086.1"/>
    <property type="molecule type" value="Genomic_DNA"/>
</dbReference>
<dbReference type="EMBL" id="UEGW01000001">
    <property type="protein sequence ID" value="SRX94648.1"/>
    <property type="molecule type" value="Genomic_DNA"/>
</dbReference>
<keyword evidence="3" id="KW-1185">Reference proteome</keyword>
<evidence type="ECO:0000313" key="2">
    <source>
        <dbReference type="EMBL" id="SRX94648.1"/>
    </source>
</evidence>
<name>A0A375Z0I1_MYCSH</name>
<dbReference type="RefSeq" id="WP_113963749.1">
    <property type="nucleotide sequence ID" value="NZ_UEGW01000001.1"/>
</dbReference>
<protein>
    <submittedName>
        <fullName evidence="2">Uncharacterized protein</fullName>
    </submittedName>
</protein>
<reference evidence="2 3" key="1">
    <citation type="submission" date="2018-05" db="EMBL/GenBank/DDBJ databases">
        <authorList>
            <consortium name="IHU Genomes"/>
        </authorList>
    </citation>
    <scope>NUCLEOTIDE SEQUENCE [LARGE SCALE GENOMIC DNA]</scope>
    <source>
        <strain evidence="2 3">P7336</strain>
    </source>
</reference>